<sequence length="121" mass="12266">MAAAKAANLALRFLLELAALASLGYWGGTAPTGAAAQTALAVGLPLAAAVFWGMFVAPRARVVLPTGARMALGLLVLAGAALALGDRGHGRLGLGFAGLALLNAALMLRWRQDHIIRRGAA</sequence>
<organism evidence="2 3">
    <name type="scientific">Gemmatirosa kalamazoonensis</name>
    <dbReference type="NCBI Taxonomy" id="861299"/>
    <lineage>
        <taxon>Bacteria</taxon>
        <taxon>Pseudomonadati</taxon>
        <taxon>Gemmatimonadota</taxon>
        <taxon>Gemmatimonadia</taxon>
        <taxon>Gemmatimonadales</taxon>
        <taxon>Gemmatimonadaceae</taxon>
        <taxon>Gemmatirosa</taxon>
    </lineage>
</organism>
<keyword evidence="3" id="KW-1185">Reference proteome</keyword>
<dbReference type="Proteomes" id="UP000019151">
    <property type="component" value="Plasmid 1"/>
</dbReference>
<accession>W0RR93</accession>
<proteinExistence type="predicted"/>
<name>W0RR93_9BACT</name>
<dbReference type="PATRIC" id="fig|861299.3.peg.5360"/>
<keyword evidence="1" id="KW-1133">Transmembrane helix</keyword>
<reference evidence="2 3" key="1">
    <citation type="journal article" date="2014" name="Genome Announc.">
        <title>Genome Sequence and Methylome of Soil Bacterium Gemmatirosa kalamazoonensis KBS708T, a Member of the Rarely Cultivated Gemmatimonadetes Phylum.</title>
        <authorList>
            <person name="Debruyn J.M."/>
            <person name="Radosevich M."/>
            <person name="Wommack K.E."/>
            <person name="Polson S.W."/>
            <person name="Hauser L.J."/>
            <person name="Fawaz M.N."/>
            <person name="Korlach J."/>
            <person name="Tsai Y.C."/>
        </authorList>
    </citation>
    <scope>NUCLEOTIDE SEQUENCE [LARGE SCALE GENOMIC DNA]</scope>
    <source>
        <strain evidence="2 3">KBS708</strain>
        <plasmid evidence="3">Plasmid 1</plasmid>
    </source>
</reference>
<evidence type="ECO:0000313" key="3">
    <source>
        <dbReference type="Proteomes" id="UP000019151"/>
    </source>
</evidence>
<feature type="transmembrane region" description="Helical" evidence="1">
    <location>
        <begin position="90"/>
        <end position="108"/>
    </location>
</feature>
<gene>
    <name evidence="2" type="ORF">J421_5300</name>
</gene>
<evidence type="ECO:0000313" key="2">
    <source>
        <dbReference type="EMBL" id="AHG92835.1"/>
    </source>
</evidence>
<dbReference type="FunCoup" id="W0RR93">
    <property type="interactions" value="25"/>
</dbReference>
<evidence type="ECO:0000256" key="1">
    <source>
        <dbReference type="SAM" id="Phobius"/>
    </source>
</evidence>
<dbReference type="AlphaFoldDB" id="W0RR93"/>
<keyword evidence="1" id="KW-0472">Membrane</keyword>
<dbReference type="Pfam" id="PF10823">
    <property type="entry name" value="DUF2568"/>
    <property type="match status" value="1"/>
</dbReference>
<dbReference type="EMBL" id="CP007129">
    <property type="protein sequence ID" value="AHG92835.1"/>
    <property type="molecule type" value="Genomic_DNA"/>
</dbReference>
<evidence type="ECO:0008006" key="4">
    <source>
        <dbReference type="Google" id="ProtNLM"/>
    </source>
</evidence>
<dbReference type="HOGENOM" id="CLU_149376_1_1_0"/>
<geneLocation type="plasmid" evidence="2 3">
    <name>1</name>
</geneLocation>
<protein>
    <recommendedName>
        <fullName evidence="4">DUF2568 domain-containing protein</fullName>
    </recommendedName>
</protein>
<dbReference type="KEGG" id="gba:J421_5300"/>
<dbReference type="InterPro" id="IPR021214">
    <property type="entry name" value="DUF2568"/>
</dbReference>
<dbReference type="InParanoid" id="W0RR93"/>
<feature type="transmembrane region" description="Helical" evidence="1">
    <location>
        <begin position="9"/>
        <end position="28"/>
    </location>
</feature>
<dbReference type="RefSeq" id="WP_025414162.1">
    <property type="nucleotide sequence ID" value="NZ_CP007129.1"/>
</dbReference>
<keyword evidence="2" id="KW-0614">Plasmid</keyword>
<feature type="transmembrane region" description="Helical" evidence="1">
    <location>
        <begin position="62"/>
        <end position="84"/>
    </location>
</feature>
<feature type="transmembrane region" description="Helical" evidence="1">
    <location>
        <begin position="34"/>
        <end position="55"/>
    </location>
</feature>
<keyword evidence="1" id="KW-0812">Transmembrane</keyword>